<evidence type="ECO:0000313" key="1">
    <source>
        <dbReference type="EMBL" id="MBI3015222.1"/>
    </source>
</evidence>
<dbReference type="Proteomes" id="UP000741360">
    <property type="component" value="Unassembled WGS sequence"/>
</dbReference>
<name>A0A932GQ95_UNCTE</name>
<reference evidence="1" key="1">
    <citation type="submission" date="2020-07" db="EMBL/GenBank/DDBJ databases">
        <title>Huge and variable diversity of episymbiotic CPR bacteria and DPANN archaea in groundwater ecosystems.</title>
        <authorList>
            <person name="He C.Y."/>
            <person name="Keren R."/>
            <person name="Whittaker M."/>
            <person name="Farag I.F."/>
            <person name="Doudna J."/>
            <person name="Cate J.H.D."/>
            <person name="Banfield J.F."/>
        </authorList>
    </citation>
    <scope>NUCLEOTIDE SEQUENCE</scope>
    <source>
        <strain evidence="1">NC_groundwater_717_Ag_S-0.2um_59_8</strain>
    </source>
</reference>
<comment type="caution">
    <text evidence="1">The sequence shown here is derived from an EMBL/GenBank/DDBJ whole genome shotgun (WGS) entry which is preliminary data.</text>
</comment>
<evidence type="ECO:0000313" key="2">
    <source>
        <dbReference type="Proteomes" id="UP000741360"/>
    </source>
</evidence>
<protein>
    <submittedName>
        <fullName evidence="1">DUF4177 domain-containing protein</fullName>
    </submittedName>
</protein>
<organism evidence="1 2">
    <name type="scientific">Tectimicrobiota bacterium</name>
    <dbReference type="NCBI Taxonomy" id="2528274"/>
    <lineage>
        <taxon>Bacteria</taxon>
        <taxon>Pseudomonadati</taxon>
        <taxon>Nitrospinota/Tectimicrobiota group</taxon>
        <taxon>Candidatus Tectimicrobiota</taxon>
    </lineage>
</organism>
<proteinExistence type="predicted"/>
<accession>A0A932GQ95</accession>
<sequence length="67" mass="7685">MLVYRVMETSVVSDEVLEKLINEGVQAGWFLDGIHFVTRESSHRPSMAFVTFIRERENIAAQEVDCP</sequence>
<dbReference type="AlphaFoldDB" id="A0A932GQ95"/>
<gene>
    <name evidence="1" type="ORF">HYY65_09230</name>
</gene>
<dbReference type="EMBL" id="JACPSX010000175">
    <property type="protein sequence ID" value="MBI3015222.1"/>
    <property type="molecule type" value="Genomic_DNA"/>
</dbReference>